<dbReference type="EMBL" id="LAZR01006265">
    <property type="protein sequence ID" value="KKM93433.1"/>
    <property type="molecule type" value="Genomic_DNA"/>
</dbReference>
<dbReference type="AlphaFoldDB" id="A0A0F9LJ59"/>
<accession>A0A0F9LJ59</accession>
<protein>
    <submittedName>
        <fullName evidence="1">Uncharacterized protein</fullName>
    </submittedName>
</protein>
<gene>
    <name evidence="1" type="ORF">LCGC14_1208450</name>
</gene>
<evidence type="ECO:0000313" key="1">
    <source>
        <dbReference type="EMBL" id="KKM93433.1"/>
    </source>
</evidence>
<comment type="caution">
    <text evidence="1">The sequence shown here is derived from an EMBL/GenBank/DDBJ whole genome shotgun (WGS) entry which is preliminary data.</text>
</comment>
<name>A0A0F9LJ59_9ZZZZ</name>
<sequence length="119" mass="13004">MKINLDKKLVDLAGYSLQDRKVKRDGNGVVVMGEDGKPETELVDVMISTFTANALLHPVKGEEPVDKAGKYLLATKLYEAKEIDLTVEEIVLIKACVSADHVPTIVTGQIWKVLDPKGS</sequence>
<proteinExistence type="predicted"/>
<organism evidence="1">
    <name type="scientific">marine sediment metagenome</name>
    <dbReference type="NCBI Taxonomy" id="412755"/>
    <lineage>
        <taxon>unclassified sequences</taxon>
        <taxon>metagenomes</taxon>
        <taxon>ecological metagenomes</taxon>
    </lineage>
</organism>
<reference evidence="1" key="1">
    <citation type="journal article" date="2015" name="Nature">
        <title>Complex archaea that bridge the gap between prokaryotes and eukaryotes.</title>
        <authorList>
            <person name="Spang A."/>
            <person name="Saw J.H."/>
            <person name="Jorgensen S.L."/>
            <person name="Zaremba-Niedzwiedzka K."/>
            <person name="Martijn J."/>
            <person name="Lind A.E."/>
            <person name="van Eijk R."/>
            <person name="Schleper C."/>
            <person name="Guy L."/>
            <person name="Ettema T.J."/>
        </authorList>
    </citation>
    <scope>NUCLEOTIDE SEQUENCE</scope>
</reference>